<dbReference type="OrthoDB" id="1060944at2759"/>
<name>A0A835IXI1_9MAGN</name>
<keyword evidence="3" id="KW-0433">Leucine-rich repeat</keyword>
<evidence type="ECO:0000313" key="12">
    <source>
        <dbReference type="Proteomes" id="UP000631114"/>
    </source>
</evidence>
<comment type="subcellular location">
    <subcellularLocation>
        <location evidence="1">Membrane</location>
        <topology evidence="1">Single-pass type I membrane protein</topology>
    </subcellularLocation>
</comment>
<reference evidence="11 12" key="1">
    <citation type="submission" date="2020-10" db="EMBL/GenBank/DDBJ databases">
        <title>The Coptis chinensis genome and diversification of protoberbering-type alkaloids.</title>
        <authorList>
            <person name="Wang B."/>
            <person name="Shu S."/>
            <person name="Song C."/>
            <person name="Liu Y."/>
        </authorList>
    </citation>
    <scope>NUCLEOTIDE SEQUENCE [LARGE SCALE GENOMIC DNA]</scope>
    <source>
        <strain evidence="11">HL-2020</strain>
        <tissue evidence="11">Leaf</tissue>
    </source>
</reference>
<dbReference type="PRINTS" id="PR00019">
    <property type="entry name" value="LEURICHRPT"/>
</dbReference>
<proteinExistence type="inferred from homology"/>
<evidence type="ECO:0000256" key="7">
    <source>
        <dbReference type="ARBA" id="ARBA00022989"/>
    </source>
</evidence>
<dbReference type="Proteomes" id="UP000631114">
    <property type="component" value="Unassembled WGS sequence"/>
</dbReference>
<evidence type="ECO:0000256" key="6">
    <source>
        <dbReference type="ARBA" id="ARBA00022737"/>
    </source>
</evidence>
<evidence type="ECO:0000313" key="11">
    <source>
        <dbReference type="EMBL" id="KAF9624047.1"/>
    </source>
</evidence>
<keyword evidence="8 10" id="KW-0472">Membrane</keyword>
<evidence type="ECO:0000256" key="4">
    <source>
        <dbReference type="ARBA" id="ARBA00022692"/>
    </source>
</evidence>
<sequence>MVSLMIPQLCHVTNLRILDLAQNQLSGTIPLDCFANFNGMKLGGTVEDPDGLNGYDDKLEQVIKRRKMEYTKTLRFLVNIDLSSNNMAGQIPMELASLSGLNAVNLSKNQLTGCIPEKIGNLKSLEALDFSENQLSGTIPQSISDLSFMSNINLSYNNLSGQIPSGNQLQTLDSSSFIGNPELRGILLEKKCAQDSPSEVIDDDQKEEEEEEFENAGFYISMGVGIASGFWSFCSILLFLKAWRCTYIRFAENLHGLLVATIVAHTVAMVHIFLQQHNENPVFGS</sequence>
<evidence type="ECO:0000256" key="10">
    <source>
        <dbReference type="SAM" id="Phobius"/>
    </source>
</evidence>
<dbReference type="PANTHER" id="PTHR48063:SF112">
    <property type="entry name" value="RECEPTOR LIKE PROTEIN 30-LIKE"/>
    <property type="match status" value="1"/>
</dbReference>
<organism evidence="11 12">
    <name type="scientific">Coptis chinensis</name>
    <dbReference type="NCBI Taxonomy" id="261450"/>
    <lineage>
        <taxon>Eukaryota</taxon>
        <taxon>Viridiplantae</taxon>
        <taxon>Streptophyta</taxon>
        <taxon>Embryophyta</taxon>
        <taxon>Tracheophyta</taxon>
        <taxon>Spermatophyta</taxon>
        <taxon>Magnoliopsida</taxon>
        <taxon>Ranunculales</taxon>
        <taxon>Ranunculaceae</taxon>
        <taxon>Coptidoideae</taxon>
        <taxon>Coptis</taxon>
    </lineage>
</organism>
<keyword evidence="4 10" id="KW-0812">Transmembrane</keyword>
<dbReference type="InterPro" id="IPR001611">
    <property type="entry name" value="Leu-rich_rpt"/>
</dbReference>
<dbReference type="PANTHER" id="PTHR48063">
    <property type="entry name" value="LRR RECEPTOR-LIKE KINASE"/>
    <property type="match status" value="1"/>
</dbReference>
<evidence type="ECO:0000256" key="2">
    <source>
        <dbReference type="ARBA" id="ARBA00009592"/>
    </source>
</evidence>
<accession>A0A835IXI1</accession>
<keyword evidence="6" id="KW-0677">Repeat</keyword>
<dbReference type="AlphaFoldDB" id="A0A835IXI1"/>
<dbReference type="Pfam" id="PF13855">
    <property type="entry name" value="LRR_8"/>
    <property type="match status" value="1"/>
</dbReference>
<dbReference type="SUPFAM" id="SSF52058">
    <property type="entry name" value="L domain-like"/>
    <property type="match status" value="1"/>
</dbReference>
<evidence type="ECO:0000256" key="1">
    <source>
        <dbReference type="ARBA" id="ARBA00004479"/>
    </source>
</evidence>
<keyword evidence="12" id="KW-1185">Reference proteome</keyword>
<evidence type="ECO:0000256" key="3">
    <source>
        <dbReference type="ARBA" id="ARBA00022614"/>
    </source>
</evidence>
<evidence type="ECO:0000256" key="8">
    <source>
        <dbReference type="ARBA" id="ARBA00023136"/>
    </source>
</evidence>
<feature type="transmembrane region" description="Helical" evidence="10">
    <location>
        <begin position="254"/>
        <end position="274"/>
    </location>
</feature>
<comment type="caution">
    <text evidence="11">The sequence shown here is derived from an EMBL/GenBank/DDBJ whole genome shotgun (WGS) entry which is preliminary data.</text>
</comment>
<keyword evidence="9" id="KW-0325">Glycoprotein</keyword>
<dbReference type="Pfam" id="PF00560">
    <property type="entry name" value="LRR_1"/>
    <property type="match status" value="1"/>
</dbReference>
<dbReference type="Gene3D" id="3.80.10.10">
    <property type="entry name" value="Ribonuclease Inhibitor"/>
    <property type="match status" value="1"/>
</dbReference>
<protein>
    <submittedName>
        <fullName evidence="11">Uncharacterized protein</fullName>
    </submittedName>
</protein>
<gene>
    <name evidence="11" type="ORF">IFM89_007745</name>
</gene>
<evidence type="ECO:0000256" key="5">
    <source>
        <dbReference type="ARBA" id="ARBA00022729"/>
    </source>
</evidence>
<dbReference type="InterPro" id="IPR046956">
    <property type="entry name" value="RLP23-like"/>
</dbReference>
<keyword evidence="7 10" id="KW-1133">Transmembrane helix</keyword>
<dbReference type="InterPro" id="IPR032675">
    <property type="entry name" value="LRR_dom_sf"/>
</dbReference>
<dbReference type="GO" id="GO:0016020">
    <property type="term" value="C:membrane"/>
    <property type="evidence" value="ECO:0007669"/>
    <property type="project" value="UniProtKB-SubCell"/>
</dbReference>
<dbReference type="EMBL" id="JADFTS010000001">
    <property type="protein sequence ID" value="KAF9624047.1"/>
    <property type="molecule type" value="Genomic_DNA"/>
</dbReference>
<feature type="transmembrane region" description="Helical" evidence="10">
    <location>
        <begin position="218"/>
        <end position="242"/>
    </location>
</feature>
<comment type="similarity">
    <text evidence="2">Belongs to the RLP family.</text>
</comment>
<dbReference type="FunFam" id="3.80.10.10:FF:000111">
    <property type="entry name" value="LRR receptor-like serine/threonine-protein kinase ERECTA"/>
    <property type="match status" value="1"/>
</dbReference>
<keyword evidence="5" id="KW-0732">Signal</keyword>
<evidence type="ECO:0000256" key="9">
    <source>
        <dbReference type="ARBA" id="ARBA00023180"/>
    </source>
</evidence>